<organism evidence="1 2">
    <name type="scientific">Advenella kashmirensis</name>
    <dbReference type="NCBI Taxonomy" id="310575"/>
    <lineage>
        <taxon>Bacteria</taxon>
        <taxon>Pseudomonadati</taxon>
        <taxon>Pseudomonadota</taxon>
        <taxon>Betaproteobacteria</taxon>
        <taxon>Burkholderiales</taxon>
        <taxon>Alcaligenaceae</taxon>
    </lineage>
</organism>
<evidence type="ECO:0000313" key="2">
    <source>
        <dbReference type="Proteomes" id="UP000264036"/>
    </source>
</evidence>
<accession>A0A356LCM0</accession>
<dbReference type="Proteomes" id="UP000264036">
    <property type="component" value="Unassembled WGS sequence"/>
</dbReference>
<dbReference type="AlphaFoldDB" id="A0A356LCM0"/>
<name>A0A356LCM0_9BURK</name>
<gene>
    <name evidence="1" type="ORF">DD666_04975</name>
</gene>
<evidence type="ECO:0000313" key="1">
    <source>
        <dbReference type="EMBL" id="HBP28750.1"/>
    </source>
</evidence>
<reference evidence="1 2" key="1">
    <citation type="journal article" date="2018" name="Nat. Biotechnol.">
        <title>A standardized bacterial taxonomy based on genome phylogeny substantially revises the tree of life.</title>
        <authorList>
            <person name="Parks D.H."/>
            <person name="Chuvochina M."/>
            <person name="Waite D.W."/>
            <person name="Rinke C."/>
            <person name="Skarshewski A."/>
            <person name="Chaumeil P.A."/>
            <person name="Hugenholtz P."/>
        </authorList>
    </citation>
    <scope>NUCLEOTIDE SEQUENCE [LARGE SCALE GENOMIC DNA]</scope>
    <source>
        <strain evidence="1">UBA10707</strain>
    </source>
</reference>
<dbReference type="EMBL" id="DOEK01000008">
    <property type="protein sequence ID" value="HBP28750.1"/>
    <property type="molecule type" value="Genomic_DNA"/>
</dbReference>
<protein>
    <submittedName>
        <fullName evidence="1">Uncharacterized protein</fullName>
    </submittedName>
</protein>
<sequence length="59" mass="6564">MMDVKVVSNKASSAYSLYMMGIADRYQDATYMTTVIEKQQTVSLVESTVGHEIQAICLI</sequence>
<comment type="caution">
    <text evidence="1">The sequence shown here is derived from an EMBL/GenBank/DDBJ whole genome shotgun (WGS) entry which is preliminary data.</text>
</comment>
<proteinExistence type="predicted"/>